<sequence>LKDKIVLVPQWMIDALKSLITAEMFVLRNAPAVTDKWDLFNKSGKLYPDLI</sequence>
<gene>
    <name evidence="1" type="ORF">ACJMK2_013894</name>
</gene>
<accession>A0ABD3V1E1</accession>
<comment type="caution">
    <text evidence="1">The sequence shown here is derived from an EMBL/GenBank/DDBJ whole genome shotgun (WGS) entry which is preliminary data.</text>
</comment>
<name>A0ABD3V1E1_SINWO</name>
<evidence type="ECO:0000313" key="1">
    <source>
        <dbReference type="EMBL" id="KAL3854633.1"/>
    </source>
</evidence>
<dbReference type="Proteomes" id="UP001634394">
    <property type="component" value="Unassembled WGS sequence"/>
</dbReference>
<feature type="non-terminal residue" evidence="1">
    <location>
        <position position="51"/>
    </location>
</feature>
<reference evidence="1 2" key="1">
    <citation type="submission" date="2024-11" db="EMBL/GenBank/DDBJ databases">
        <title>Chromosome-level genome assembly of the freshwater bivalve Anodonta woodiana.</title>
        <authorList>
            <person name="Chen X."/>
        </authorList>
    </citation>
    <scope>NUCLEOTIDE SEQUENCE [LARGE SCALE GENOMIC DNA]</scope>
    <source>
        <strain evidence="1">MN2024</strain>
        <tissue evidence="1">Gills</tissue>
    </source>
</reference>
<protein>
    <submittedName>
        <fullName evidence="1">Uncharacterized protein</fullName>
    </submittedName>
</protein>
<evidence type="ECO:0000313" key="2">
    <source>
        <dbReference type="Proteomes" id="UP001634394"/>
    </source>
</evidence>
<feature type="non-terminal residue" evidence="1">
    <location>
        <position position="1"/>
    </location>
</feature>
<proteinExistence type="predicted"/>
<organism evidence="1 2">
    <name type="scientific">Sinanodonta woodiana</name>
    <name type="common">Chinese pond mussel</name>
    <name type="synonym">Anodonta woodiana</name>
    <dbReference type="NCBI Taxonomy" id="1069815"/>
    <lineage>
        <taxon>Eukaryota</taxon>
        <taxon>Metazoa</taxon>
        <taxon>Spiralia</taxon>
        <taxon>Lophotrochozoa</taxon>
        <taxon>Mollusca</taxon>
        <taxon>Bivalvia</taxon>
        <taxon>Autobranchia</taxon>
        <taxon>Heteroconchia</taxon>
        <taxon>Palaeoheterodonta</taxon>
        <taxon>Unionida</taxon>
        <taxon>Unionoidea</taxon>
        <taxon>Unionidae</taxon>
        <taxon>Unioninae</taxon>
        <taxon>Sinanodonta</taxon>
    </lineage>
</organism>
<dbReference type="EMBL" id="JBJQND010000014">
    <property type="protein sequence ID" value="KAL3854633.1"/>
    <property type="molecule type" value="Genomic_DNA"/>
</dbReference>
<keyword evidence="2" id="KW-1185">Reference proteome</keyword>
<dbReference type="AlphaFoldDB" id="A0ABD3V1E1"/>